<evidence type="ECO:0000259" key="2">
    <source>
        <dbReference type="Pfam" id="PF12728"/>
    </source>
</evidence>
<reference evidence="4" key="1">
    <citation type="submission" date="2016-10" db="EMBL/GenBank/DDBJ databases">
        <authorList>
            <person name="Varghese N."/>
            <person name="Submissions S."/>
        </authorList>
    </citation>
    <scope>NUCLEOTIDE SEQUENCE [LARGE SCALE GENOMIC DNA]</scope>
    <source>
        <strain evidence="4">DSM 19482</strain>
    </source>
</reference>
<dbReference type="PANTHER" id="PTHR34585">
    <property type="match status" value="1"/>
</dbReference>
<dbReference type="InterPro" id="IPR041657">
    <property type="entry name" value="HTH_17"/>
</dbReference>
<proteinExistence type="predicted"/>
<dbReference type="AlphaFoldDB" id="A0A1U7PY97"/>
<gene>
    <name evidence="3" type="ORF">SAMN05660493_01655</name>
</gene>
<evidence type="ECO:0000256" key="1">
    <source>
        <dbReference type="SAM" id="MobiDB-lite"/>
    </source>
</evidence>
<sequence length="101" mass="11784">MAVNGFFNIKHKMTMGNHNGKRPTYRKPNFEKQDQSPGLVKKYYDNADMMQLFNVSGRTLQRWRDKGIVPYKRLGGKIYYLSQKVDELMEGNDGQDESYLG</sequence>
<dbReference type="RefSeq" id="WP_159435858.1">
    <property type="nucleotide sequence ID" value="NZ_FTPU01000015.1"/>
</dbReference>
<dbReference type="PANTHER" id="PTHR34585:SF22">
    <property type="entry name" value="HELIX-TURN-HELIX DOMAIN-CONTAINING PROTEIN"/>
    <property type="match status" value="1"/>
</dbReference>
<dbReference type="InterPro" id="IPR009061">
    <property type="entry name" value="DNA-bd_dom_put_sf"/>
</dbReference>
<organism evidence="3 4">
    <name type="scientific">Epilithonimonas bovis DSM 19482</name>
    <dbReference type="NCBI Taxonomy" id="1121284"/>
    <lineage>
        <taxon>Bacteria</taxon>
        <taxon>Pseudomonadati</taxon>
        <taxon>Bacteroidota</taxon>
        <taxon>Flavobacteriia</taxon>
        <taxon>Flavobacteriales</taxon>
        <taxon>Weeksellaceae</taxon>
        <taxon>Chryseobacterium group</taxon>
        <taxon>Epilithonimonas</taxon>
    </lineage>
</organism>
<evidence type="ECO:0000313" key="3">
    <source>
        <dbReference type="EMBL" id="SIT96953.1"/>
    </source>
</evidence>
<feature type="domain" description="Helix-turn-helix" evidence="2">
    <location>
        <begin position="43"/>
        <end position="92"/>
    </location>
</feature>
<feature type="region of interest" description="Disordered" evidence="1">
    <location>
        <begin position="14"/>
        <end position="37"/>
    </location>
</feature>
<keyword evidence="4" id="KW-1185">Reference proteome</keyword>
<dbReference type="EMBL" id="FTPU01000015">
    <property type="protein sequence ID" value="SIT96953.1"/>
    <property type="molecule type" value="Genomic_DNA"/>
</dbReference>
<dbReference type="OrthoDB" id="1028470at2"/>
<name>A0A1U7PY97_9FLAO</name>
<dbReference type="Proteomes" id="UP000187261">
    <property type="component" value="Unassembled WGS sequence"/>
</dbReference>
<dbReference type="STRING" id="1121284.SAMN05660493_01655"/>
<dbReference type="SUPFAM" id="SSF46955">
    <property type="entry name" value="Putative DNA-binding domain"/>
    <property type="match status" value="1"/>
</dbReference>
<accession>A0A1U7PY97</accession>
<protein>
    <submittedName>
        <fullName evidence="3">Helix-turn-helix domain-containing protein</fullName>
    </submittedName>
</protein>
<evidence type="ECO:0000313" key="4">
    <source>
        <dbReference type="Proteomes" id="UP000187261"/>
    </source>
</evidence>
<feature type="compositionally biased region" description="Basic residues" evidence="1">
    <location>
        <begin position="14"/>
        <end position="25"/>
    </location>
</feature>
<dbReference type="Pfam" id="PF12728">
    <property type="entry name" value="HTH_17"/>
    <property type="match status" value="1"/>
</dbReference>